<dbReference type="GO" id="GO:0016491">
    <property type="term" value="F:oxidoreductase activity"/>
    <property type="evidence" value="ECO:0007669"/>
    <property type="project" value="UniProtKB-KW"/>
</dbReference>
<dbReference type="GO" id="GO:0016020">
    <property type="term" value="C:membrane"/>
    <property type="evidence" value="ECO:0007669"/>
    <property type="project" value="TreeGrafter"/>
</dbReference>
<evidence type="ECO:0000256" key="3">
    <source>
        <dbReference type="RuleBase" id="RU000363"/>
    </source>
</evidence>
<accession>A0A3Q9IMH4</accession>
<keyword evidence="4" id="KW-0472">Membrane</keyword>
<dbReference type="PRINTS" id="PR00080">
    <property type="entry name" value="SDRFAMILY"/>
</dbReference>
<dbReference type="AlphaFoldDB" id="A0A3Q9IMH4"/>
<dbReference type="PRINTS" id="PR00081">
    <property type="entry name" value="GDHRDH"/>
</dbReference>
<feature type="transmembrane region" description="Helical" evidence="4">
    <location>
        <begin position="235"/>
        <end position="256"/>
    </location>
</feature>
<reference evidence="5 6" key="1">
    <citation type="submission" date="2018-10" db="EMBL/GenBank/DDBJ databases">
        <title>Butyricimonas faecalis sp. nov., isolated from human faeces and emended description of the genus Butyricimonas.</title>
        <authorList>
            <person name="Le Roy T."/>
            <person name="Van der Smissen P."/>
            <person name="Paquot A."/>
            <person name="Delzenne N."/>
            <person name="Muccioli G."/>
            <person name="Collet J.-F."/>
            <person name="Cani P.D."/>
        </authorList>
    </citation>
    <scope>NUCLEOTIDE SEQUENCE [LARGE SCALE GENOMIC DNA]</scope>
    <source>
        <strain evidence="5 6">H184</strain>
    </source>
</reference>
<dbReference type="Proteomes" id="UP000270673">
    <property type="component" value="Chromosome"/>
</dbReference>
<dbReference type="CDD" id="cd05233">
    <property type="entry name" value="SDR_c"/>
    <property type="match status" value="1"/>
</dbReference>
<proteinExistence type="inferred from homology"/>
<dbReference type="RefSeq" id="WP_127074798.1">
    <property type="nucleotide sequence ID" value="NZ_CP032819.1"/>
</dbReference>
<name>A0A3Q9IMH4_9BACT</name>
<dbReference type="PANTHER" id="PTHR44196:SF2">
    <property type="entry name" value="SHORT-CHAIN DEHYDROGENASE-RELATED"/>
    <property type="match status" value="1"/>
</dbReference>
<sequence>MEVQSLSSVHPVAIVTGASSGIGLEYARELCARGYDVVMVSNEEERLTRCAGELSRTYEVQTWPLYMDLSLPDAAEHLHGFCVALGLQVEVLVNNAGIFRYDHVVNLSVGVVRTMLMLHVNTVVLLCRYFGEDMRRRGKGYILNMSSMSAWFSYPDISLYASTKCFLKSFSRAFRLEMLDYGVNVTTVCPGAVATNLYKLPLHLQRLAVRIGVMMKPETLAHRAINGMFRRRAQMIPGVINYFFIGFMLLWPYGLVRWTMKKVKKAIGNERIH</sequence>
<organism evidence="5 6">
    <name type="scientific">Butyricimonas faecalis</name>
    <dbReference type="NCBI Taxonomy" id="2093856"/>
    <lineage>
        <taxon>Bacteria</taxon>
        <taxon>Pseudomonadati</taxon>
        <taxon>Bacteroidota</taxon>
        <taxon>Bacteroidia</taxon>
        <taxon>Bacteroidales</taxon>
        <taxon>Odoribacteraceae</taxon>
        <taxon>Butyricimonas</taxon>
    </lineage>
</organism>
<dbReference type="Gene3D" id="3.40.50.720">
    <property type="entry name" value="NAD(P)-binding Rossmann-like Domain"/>
    <property type="match status" value="1"/>
</dbReference>
<evidence type="ECO:0000256" key="4">
    <source>
        <dbReference type="SAM" id="Phobius"/>
    </source>
</evidence>
<comment type="similarity">
    <text evidence="1 3">Belongs to the short-chain dehydrogenases/reductases (SDR) family.</text>
</comment>
<dbReference type="PIRSF" id="PIRSF000126">
    <property type="entry name" value="11-beta-HSD1"/>
    <property type="match status" value="1"/>
</dbReference>
<keyword evidence="6" id="KW-1185">Reference proteome</keyword>
<dbReference type="PANTHER" id="PTHR44196">
    <property type="entry name" value="DEHYDROGENASE/REDUCTASE SDR FAMILY MEMBER 7B"/>
    <property type="match status" value="1"/>
</dbReference>
<evidence type="ECO:0000313" key="6">
    <source>
        <dbReference type="Proteomes" id="UP000270673"/>
    </source>
</evidence>
<evidence type="ECO:0000256" key="1">
    <source>
        <dbReference type="ARBA" id="ARBA00006484"/>
    </source>
</evidence>
<dbReference type="SUPFAM" id="SSF51735">
    <property type="entry name" value="NAD(P)-binding Rossmann-fold domains"/>
    <property type="match status" value="1"/>
</dbReference>
<dbReference type="OrthoDB" id="9808814at2"/>
<evidence type="ECO:0000313" key="5">
    <source>
        <dbReference type="EMBL" id="AZS28744.1"/>
    </source>
</evidence>
<protein>
    <submittedName>
        <fullName evidence="5">SDR family NAD(P)-dependent oxidoreductase</fullName>
    </submittedName>
</protein>
<evidence type="ECO:0000256" key="2">
    <source>
        <dbReference type="ARBA" id="ARBA00023002"/>
    </source>
</evidence>
<dbReference type="Pfam" id="PF00106">
    <property type="entry name" value="adh_short"/>
    <property type="match status" value="1"/>
</dbReference>
<keyword evidence="2" id="KW-0560">Oxidoreductase</keyword>
<keyword evidence="4" id="KW-1133">Transmembrane helix</keyword>
<dbReference type="KEGG" id="buy:D8S85_03710"/>
<gene>
    <name evidence="5" type="ORF">D8S85_03710</name>
</gene>
<dbReference type="EMBL" id="CP032819">
    <property type="protein sequence ID" value="AZS28744.1"/>
    <property type="molecule type" value="Genomic_DNA"/>
</dbReference>
<dbReference type="InterPro" id="IPR002347">
    <property type="entry name" value="SDR_fam"/>
</dbReference>
<dbReference type="InterPro" id="IPR036291">
    <property type="entry name" value="NAD(P)-bd_dom_sf"/>
</dbReference>
<keyword evidence="4" id="KW-0812">Transmembrane</keyword>